<name>A0A2Z4FMT9_9DELT</name>
<feature type="compositionally biased region" description="Acidic residues" evidence="1">
    <location>
        <begin position="340"/>
        <end position="356"/>
    </location>
</feature>
<evidence type="ECO:0000313" key="2">
    <source>
        <dbReference type="EMBL" id="AWV90301.1"/>
    </source>
</evidence>
<feature type="compositionally biased region" description="Low complexity" evidence="1">
    <location>
        <begin position="445"/>
        <end position="459"/>
    </location>
</feature>
<feature type="region of interest" description="Disordered" evidence="1">
    <location>
        <begin position="237"/>
        <end position="381"/>
    </location>
</feature>
<feature type="region of interest" description="Disordered" evidence="1">
    <location>
        <begin position="418"/>
        <end position="590"/>
    </location>
</feature>
<proteinExistence type="predicted"/>
<evidence type="ECO:0000256" key="1">
    <source>
        <dbReference type="SAM" id="MobiDB-lite"/>
    </source>
</evidence>
<dbReference type="KEGG" id="bsed:DN745_13565"/>
<dbReference type="Proteomes" id="UP000249799">
    <property type="component" value="Chromosome"/>
</dbReference>
<accession>A0A2Z4FMT9</accession>
<feature type="region of interest" description="Disordered" evidence="1">
    <location>
        <begin position="181"/>
        <end position="203"/>
    </location>
</feature>
<protein>
    <submittedName>
        <fullName evidence="2">Uncharacterized protein</fullName>
    </submittedName>
</protein>
<dbReference type="RefSeq" id="WP_111335656.1">
    <property type="nucleotide sequence ID" value="NZ_CP030032.1"/>
</dbReference>
<organism evidence="2 3">
    <name type="scientific">Bradymonas sediminis</name>
    <dbReference type="NCBI Taxonomy" id="1548548"/>
    <lineage>
        <taxon>Bacteria</taxon>
        <taxon>Deltaproteobacteria</taxon>
        <taxon>Bradymonadales</taxon>
        <taxon>Bradymonadaceae</taxon>
        <taxon>Bradymonas</taxon>
    </lineage>
</organism>
<feature type="compositionally biased region" description="Acidic residues" evidence="1">
    <location>
        <begin position="367"/>
        <end position="377"/>
    </location>
</feature>
<reference evidence="2 3" key="1">
    <citation type="submission" date="2018-06" db="EMBL/GenBank/DDBJ databases">
        <title>Lujinxingia sediminis gen. nov. sp. nov., a new facultative anaerobic member of the class Deltaproteobacteria, and proposal of Lujinxingaceae fam. nov.</title>
        <authorList>
            <person name="Guo L.-Y."/>
            <person name="Li C.-M."/>
            <person name="Wang S."/>
            <person name="Du Z.-J."/>
        </authorList>
    </citation>
    <scope>NUCLEOTIDE SEQUENCE [LARGE SCALE GENOMIC DNA]</scope>
    <source>
        <strain evidence="2 3">FA350</strain>
    </source>
</reference>
<dbReference type="OrthoDB" id="5380785at2"/>
<feature type="compositionally biased region" description="Polar residues" evidence="1">
    <location>
        <begin position="463"/>
        <end position="473"/>
    </location>
</feature>
<dbReference type="EMBL" id="CP030032">
    <property type="protein sequence ID" value="AWV90301.1"/>
    <property type="molecule type" value="Genomic_DNA"/>
</dbReference>
<evidence type="ECO:0000313" key="3">
    <source>
        <dbReference type="Proteomes" id="UP000249799"/>
    </source>
</evidence>
<gene>
    <name evidence="2" type="ORF">DN745_13565</name>
</gene>
<keyword evidence="3" id="KW-1185">Reference proteome</keyword>
<sequence>MTKSPNQKFVLEQFQGVLRELEQDEFAGVLGVLVDVREAGFVNKELDAHINRLREDSVASIPQLIDWLGLMVERLMAFQGDFGQLVGEFSEAEVGLSEAEWSSAESISMAVDSEEVDFFGEFDDFESLGDIESFGDFDGEEFDFDLPMVEDIVDYEDIDHDAIFSDIEELEVIDAPGEQALAVGDDGEGDAPVAGQDSGEESDPFWADFALEEEAEQSGDDAADRVDFALIESSVSIDPPSLDAVPADDAPEDPAETIFGDSNGSGFGARARTDGLDDTASYPSVEEDSGPRELFGTDDFDFLDEFNAPPKAPEPEAAPGSGDALEESTHREVGFGDSEVVLEPEYNDGFDFDLGEPEVGAGQVDTAEPEDDFDFDFGFENPEKRNEELNRSFDADRTAVFQASDDLDNALLTGKFKTVEPVEESEPEGWGQGFDFGFDDDDLSASDGGAAAEGHALGAKKSSAVTATDNARLTPSREPAPSREMEVTPPSMPAIPRFVEPTKSAVGHDANDELTSPGDNEADVEELRTRASLDDDEFFELAESLAGDSSAPEIPPRKTPKKNRYRGEPLMVEPSRERTPTPQANPIPSGVKDRFARRERQDTPNPFKNQEPTGIRRDYLGSSSSFVLEEISPSEVHEDRAAADALMDEARRLFEDGEFESARDLLSALMARDDVHEDAHALLAAVDAKLEAVYEAQIGPLGQTPQLNIAMSELASMTLDHRFGFLLSQIDGMSTFEDILDLSSMSRMETLDVLVQMLKREIIRVG</sequence>
<dbReference type="AlphaFoldDB" id="A0A2Z4FMT9"/>